<keyword evidence="1" id="KW-0732">Signal</keyword>
<dbReference type="STRING" id="1314777.A0A164QTJ1"/>
<dbReference type="GO" id="GO:0005543">
    <property type="term" value="F:phospholipid binding"/>
    <property type="evidence" value="ECO:0007669"/>
    <property type="project" value="TreeGrafter"/>
</dbReference>
<dbReference type="SUPFAM" id="SSF49777">
    <property type="entry name" value="PEBP-like"/>
    <property type="match status" value="1"/>
</dbReference>
<dbReference type="AlphaFoldDB" id="A0A164QTJ1"/>
<dbReference type="InterPro" id="IPR035810">
    <property type="entry name" value="PEBP_euk"/>
</dbReference>
<keyword evidence="3" id="KW-1185">Reference proteome</keyword>
<dbReference type="InterPro" id="IPR008914">
    <property type="entry name" value="PEBP"/>
</dbReference>
<accession>A0A164QTJ1</accession>
<dbReference type="OrthoDB" id="2506647at2759"/>
<feature type="signal peptide" evidence="1">
    <location>
        <begin position="1"/>
        <end position="22"/>
    </location>
</feature>
<feature type="chain" id="PRO_5007852690" evidence="1">
    <location>
        <begin position="23"/>
        <end position="214"/>
    </location>
</feature>
<dbReference type="GO" id="GO:0030414">
    <property type="term" value="F:peptidase inhibitor activity"/>
    <property type="evidence" value="ECO:0007669"/>
    <property type="project" value="TreeGrafter"/>
</dbReference>
<evidence type="ECO:0000313" key="2">
    <source>
        <dbReference type="EMBL" id="KZS89954.1"/>
    </source>
</evidence>
<dbReference type="Gene3D" id="3.90.280.10">
    <property type="entry name" value="PEBP-like"/>
    <property type="match status" value="1"/>
</dbReference>
<dbReference type="GO" id="GO:0046578">
    <property type="term" value="P:regulation of Ras protein signal transduction"/>
    <property type="evidence" value="ECO:0007669"/>
    <property type="project" value="TreeGrafter"/>
</dbReference>
<gene>
    <name evidence="2" type="ORF">SISNIDRAFT_468916</name>
</gene>
<dbReference type="GO" id="GO:0030162">
    <property type="term" value="P:regulation of proteolysis"/>
    <property type="evidence" value="ECO:0007669"/>
    <property type="project" value="TreeGrafter"/>
</dbReference>
<dbReference type="EMBL" id="KV419424">
    <property type="protein sequence ID" value="KZS89954.1"/>
    <property type="molecule type" value="Genomic_DNA"/>
</dbReference>
<dbReference type="PANTHER" id="PTHR11362">
    <property type="entry name" value="PHOSPHATIDYLETHANOLAMINE-BINDING PROTEIN"/>
    <property type="match status" value="1"/>
</dbReference>
<evidence type="ECO:0000256" key="1">
    <source>
        <dbReference type="SAM" id="SignalP"/>
    </source>
</evidence>
<protein>
    <submittedName>
        <fullName evidence="2">PEBP-like protein</fullName>
    </submittedName>
</protein>
<dbReference type="PANTHER" id="PTHR11362:SF78">
    <property type="entry name" value="PROTEASE INHIBITOR"/>
    <property type="match status" value="1"/>
</dbReference>
<dbReference type="Proteomes" id="UP000076722">
    <property type="component" value="Unassembled WGS sequence"/>
</dbReference>
<reference evidence="2 3" key="1">
    <citation type="journal article" date="2016" name="Mol. Biol. Evol.">
        <title>Comparative Genomics of Early-Diverging Mushroom-Forming Fungi Provides Insights into the Origins of Lignocellulose Decay Capabilities.</title>
        <authorList>
            <person name="Nagy L.G."/>
            <person name="Riley R."/>
            <person name="Tritt A."/>
            <person name="Adam C."/>
            <person name="Daum C."/>
            <person name="Floudas D."/>
            <person name="Sun H."/>
            <person name="Yadav J.S."/>
            <person name="Pangilinan J."/>
            <person name="Larsson K.H."/>
            <person name="Matsuura K."/>
            <person name="Barry K."/>
            <person name="Labutti K."/>
            <person name="Kuo R."/>
            <person name="Ohm R.A."/>
            <person name="Bhattacharya S.S."/>
            <person name="Shirouzu T."/>
            <person name="Yoshinaga Y."/>
            <person name="Martin F.M."/>
            <person name="Grigoriev I.V."/>
            <person name="Hibbett D.S."/>
        </authorList>
    </citation>
    <scope>NUCLEOTIDE SEQUENCE [LARGE SCALE GENOMIC DNA]</scope>
    <source>
        <strain evidence="2 3">HHB9708</strain>
    </source>
</reference>
<dbReference type="InterPro" id="IPR036610">
    <property type="entry name" value="PEBP-like_sf"/>
</dbReference>
<organism evidence="2 3">
    <name type="scientific">Sistotremastrum niveocremeum HHB9708</name>
    <dbReference type="NCBI Taxonomy" id="1314777"/>
    <lineage>
        <taxon>Eukaryota</taxon>
        <taxon>Fungi</taxon>
        <taxon>Dikarya</taxon>
        <taxon>Basidiomycota</taxon>
        <taxon>Agaricomycotina</taxon>
        <taxon>Agaricomycetes</taxon>
        <taxon>Sistotremastrales</taxon>
        <taxon>Sistotremastraceae</taxon>
        <taxon>Sertulicium</taxon>
        <taxon>Sertulicium niveocremeum</taxon>
    </lineage>
</organism>
<sequence>MSPRSWLYLAIAAALHLASVSAFLIPSFVGPERAKEAFIQWKLVPDILSSFNPIFTLGATWHFDGHKVQAELGKLVPRADTANRPTWTIPDISPKYANKTFVVAMVDPDDPTPQNPNISQIRHFLGGGFKLQRQTLVNTTAALSEYFQPTPPNGSDPHRYTFLLYEQSPEFPTSVPASLRLFNISAFAEQYKLGPPLAGNFVHIAANKTTNSTS</sequence>
<proteinExistence type="predicted"/>
<dbReference type="CDD" id="cd00866">
    <property type="entry name" value="PEBP_euk"/>
    <property type="match status" value="1"/>
</dbReference>
<dbReference type="Pfam" id="PF01161">
    <property type="entry name" value="PBP"/>
    <property type="match status" value="1"/>
</dbReference>
<evidence type="ECO:0000313" key="3">
    <source>
        <dbReference type="Proteomes" id="UP000076722"/>
    </source>
</evidence>
<name>A0A164QTJ1_9AGAM</name>